<dbReference type="AlphaFoldDB" id="A0ABD0ZKF6"/>
<dbReference type="EMBL" id="JBANAX010000735">
    <property type="protein sequence ID" value="KAL1195102.1"/>
    <property type="molecule type" value="Genomic_DNA"/>
</dbReference>
<proteinExistence type="predicted"/>
<evidence type="ECO:0000313" key="3">
    <source>
        <dbReference type="Proteomes" id="UP001558713"/>
    </source>
</evidence>
<accession>A0ABD0ZKF6</accession>
<dbReference type="Proteomes" id="UP001558713">
    <property type="component" value="Unassembled WGS sequence"/>
</dbReference>
<name>A0ABD0ZKF6_CARAN</name>
<protein>
    <submittedName>
        <fullName evidence="2">Uncharacterized protein</fullName>
    </submittedName>
</protein>
<evidence type="ECO:0000256" key="1">
    <source>
        <dbReference type="SAM" id="MobiDB-lite"/>
    </source>
</evidence>
<reference evidence="2 3" key="1">
    <citation type="submission" date="2024-04" db="EMBL/GenBank/DDBJ databases">
        <title>Genome assembly C_amara_ONT_v2.</title>
        <authorList>
            <person name="Yant L."/>
            <person name="Moore C."/>
            <person name="Slenker M."/>
        </authorList>
    </citation>
    <scope>NUCLEOTIDE SEQUENCE [LARGE SCALE GENOMIC DNA]</scope>
    <source>
        <tissue evidence="2">Leaf</tissue>
    </source>
</reference>
<gene>
    <name evidence="2" type="ORF">V5N11_008864</name>
</gene>
<comment type="caution">
    <text evidence="2">The sequence shown here is derived from an EMBL/GenBank/DDBJ whole genome shotgun (WGS) entry which is preliminary data.</text>
</comment>
<organism evidence="2 3">
    <name type="scientific">Cardamine amara subsp. amara</name>
    <dbReference type="NCBI Taxonomy" id="228776"/>
    <lineage>
        <taxon>Eukaryota</taxon>
        <taxon>Viridiplantae</taxon>
        <taxon>Streptophyta</taxon>
        <taxon>Embryophyta</taxon>
        <taxon>Tracheophyta</taxon>
        <taxon>Spermatophyta</taxon>
        <taxon>Magnoliopsida</taxon>
        <taxon>eudicotyledons</taxon>
        <taxon>Gunneridae</taxon>
        <taxon>Pentapetalae</taxon>
        <taxon>rosids</taxon>
        <taxon>malvids</taxon>
        <taxon>Brassicales</taxon>
        <taxon>Brassicaceae</taxon>
        <taxon>Cardamineae</taxon>
        <taxon>Cardamine</taxon>
    </lineage>
</organism>
<keyword evidence="3" id="KW-1185">Reference proteome</keyword>
<evidence type="ECO:0000313" key="2">
    <source>
        <dbReference type="EMBL" id="KAL1195102.1"/>
    </source>
</evidence>
<sequence>MEQIILVCGKWRFEKCRWLFVVDAKRGSRILEADDSPNYENFIGMVFEDYGLDNRVYDVVLSYMFPKKIMQKLPQDTPPVYVENCRQLKTFLGQSKADMLRLCVEVKDKMDIKKTLHDEVPKAEENDEDGNDDDESRFDYCDDSDGTDSGDENFSTYGMMPEEEEEEEEEEKEEEEKPILPIKKRATTFYPVGQCYESKEELETRMKILTRCPEI</sequence>
<feature type="compositionally biased region" description="Acidic residues" evidence="1">
    <location>
        <begin position="125"/>
        <end position="151"/>
    </location>
</feature>
<feature type="compositionally biased region" description="Acidic residues" evidence="1">
    <location>
        <begin position="161"/>
        <end position="176"/>
    </location>
</feature>
<feature type="region of interest" description="Disordered" evidence="1">
    <location>
        <begin position="117"/>
        <end position="181"/>
    </location>
</feature>